<dbReference type="Proteomes" id="UP000241769">
    <property type="component" value="Unassembled WGS sequence"/>
</dbReference>
<dbReference type="EMBL" id="MDYQ01000235">
    <property type="protein sequence ID" value="PRP78218.1"/>
    <property type="molecule type" value="Genomic_DNA"/>
</dbReference>
<evidence type="ECO:0000259" key="1">
    <source>
        <dbReference type="PROSITE" id="PS50053"/>
    </source>
</evidence>
<dbReference type="InterPro" id="IPR000626">
    <property type="entry name" value="Ubiquitin-like_dom"/>
</dbReference>
<dbReference type="PROSITE" id="PS50053">
    <property type="entry name" value="UBIQUITIN_2"/>
    <property type="match status" value="1"/>
</dbReference>
<evidence type="ECO:0000313" key="3">
    <source>
        <dbReference type="Proteomes" id="UP000241769"/>
    </source>
</evidence>
<comment type="caution">
    <text evidence="2">The sequence shown here is derived from an EMBL/GenBank/DDBJ whole genome shotgun (WGS) entry which is preliminary data.</text>
</comment>
<proteinExistence type="predicted"/>
<gene>
    <name evidence="2" type="ORF">PROFUN_13971</name>
</gene>
<sequence length="114" mass="12998">MSQSSDRSTYLFFASRIHDDNTCKMMVNVKTTILEVDSNTLPHVVQFMIESQPKDTVDDVQKQILSTHTAHFHGLPQVLSFTFDGQELESAGILTEDYHVKEGDTLELKVRLNR</sequence>
<dbReference type="InterPro" id="IPR029071">
    <property type="entry name" value="Ubiquitin-like_domsf"/>
</dbReference>
<keyword evidence="3" id="KW-1185">Reference proteome</keyword>
<dbReference type="InParanoid" id="A0A2P6N2N1"/>
<dbReference type="SUPFAM" id="SSF54236">
    <property type="entry name" value="Ubiquitin-like"/>
    <property type="match status" value="1"/>
</dbReference>
<protein>
    <recommendedName>
        <fullName evidence="1">Ubiquitin-like domain-containing protein</fullName>
    </recommendedName>
</protein>
<name>A0A2P6N2N1_9EUKA</name>
<feature type="domain" description="Ubiquitin-like" evidence="1">
    <location>
        <begin position="25"/>
        <end position="114"/>
    </location>
</feature>
<reference evidence="2 3" key="1">
    <citation type="journal article" date="2018" name="Genome Biol. Evol.">
        <title>Multiple Roots of Fruiting Body Formation in Amoebozoa.</title>
        <authorList>
            <person name="Hillmann F."/>
            <person name="Forbes G."/>
            <person name="Novohradska S."/>
            <person name="Ferling I."/>
            <person name="Riege K."/>
            <person name="Groth M."/>
            <person name="Westermann M."/>
            <person name="Marz M."/>
            <person name="Spaller T."/>
            <person name="Winckler T."/>
            <person name="Schaap P."/>
            <person name="Glockner G."/>
        </authorList>
    </citation>
    <scope>NUCLEOTIDE SEQUENCE [LARGE SCALE GENOMIC DNA]</scope>
    <source>
        <strain evidence="2 3">Jena</strain>
    </source>
</reference>
<dbReference type="AlphaFoldDB" id="A0A2P6N2N1"/>
<dbReference type="Gene3D" id="3.10.20.90">
    <property type="entry name" value="Phosphatidylinositol 3-kinase Catalytic Subunit, Chain A, domain 1"/>
    <property type="match status" value="1"/>
</dbReference>
<evidence type="ECO:0000313" key="2">
    <source>
        <dbReference type="EMBL" id="PRP78218.1"/>
    </source>
</evidence>
<accession>A0A2P6N2N1</accession>
<organism evidence="2 3">
    <name type="scientific">Planoprotostelium fungivorum</name>
    <dbReference type="NCBI Taxonomy" id="1890364"/>
    <lineage>
        <taxon>Eukaryota</taxon>
        <taxon>Amoebozoa</taxon>
        <taxon>Evosea</taxon>
        <taxon>Variosea</taxon>
        <taxon>Cavosteliida</taxon>
        <taxon>Cavosteliaceae</taxon>
        <taxon>Planoprotostelium</taxon>
    </lineage>
</organism>